<reference evidence="3 4" key="1">
    <citation type="submission" date="2017-06" db="EMBL/GenBank/DDBJ databases">
        <authorList>
            <consortium name="Pathogen Informatics"/>
        </authorList>
    </citation>
    <scope>NUCLEOTIDE SEQUENCE [LARGE SCALE GENOMIC DNA]</scope>
    <source>
        <strain evidence="3 4">NCTC13490</strain>
    </source>
</reference>
<dbReference type="EMBL" id="LT906465">
    <property type="protein sequence ID" value="SNV34467.1"/>
    <property type="molecule type" value="Genomic_DNA"/>
</dbReference>
<feature type="domain" description="OmpA-like" evidence="2">
    <location>
        <begin position="99"/>
        <end position="216"/>
    </location>
</feature>
<protein>
    <submittedName>
        <fullName evidence="3">Root adhesin</fullName>
    </submittedName>
</protein>
<dbReference type="PANTHER" id="PTHR30329:SF21">
    <property type="entry name" value="LIPOPROTEIN YIAD-RELATED"/>
    <property type="match status" value="1"/>
</dbReference>
<dbReference type="Pfam" id="PF00691">
    <property type="entry name" value="OmpA"/>
    <property type="match status" value="1"/>
</dbReference>
<name>A0A239WJ14_9FLAO</name>
<sequence>MRKVILGFAAAALVLSCKKVPKGGNSGVLKMEEGVERYDSHEVRAGEHAGTATAHGAEKKSVEVDVNGTKLKAYEGGLEQKLVSYLSTDAYKNAADDAALKDTWYNFDNVNFKMGSTNQLEAGSAEQLANLAAILKAYPDAKIRVGGYTDKTGDEATNMKISQGRADFIKAELAKAGVGSQVLGAEGYGSKFATVAATASDAERAVDRKMAVRFTK</sequence>
<accession>A0A239WJ14</accession>
<dbReference type="PROSITE" id="PS51123">
    <property type="entry name" value="OMPA_2"/>
    <property type="match status" value="1"/>
</dbReference>
<evidence type="ECO:0000259" key="2">
    <source>
        <dbReference type="PROSITE" id="PS51123"/>
    </source>
</evidence>
<gene>
    <name evidence="3" type="primary">oprF_1</name>
    <name evidence="3" type="ORF">SAMEA4412677_00312</name>
</gene>
<dbReference type="PROSITE" id="PS51257">
    <property type="entry name" value="PROKAR_LIPOPROTEIN"/>
    <property type="match status" value="1"/>
</dbReference>
<evidence type="ECO:0000313" key="4">
    <source>
        <dbReference type="Proteomes" id="UP000215196"/>
    </source>
</evidence>
<dbReference type="InterPro" id="IPR006665">
    <property type="entry name" value="OmpA-like"/>
</dbReference>
<dbReference type="KEGG" id="ctak:4412677_00312"/>
<dbReference type="InterPro" id="IPR036737">
    <property type="entry name" value="OmpA-like_sf"/>
</dbReference>
<dbReference type="SUPFAM" id="SSF103088">
    <property type="entry name" value="OmpA-like"/>
    <property type="match status" value="1"/>
</dbReference>
<keyword evidence="1" id="KW-0472">Membrane</keyword>
<dbReference type="AlphaFoldDB" id="A0A239WJ14"/>
<dbReference type="InterPro" id="IPR050330">
    <property type="entry name" value="Bact_OuterMem_StrucFunc"/>
</dbReference>
<organism evidence="3 4">
    <name type="scientific">Chryseobacterium taklimakanense</name>
    <dbReference type="NCBI Taxonomy" id="536441"/>
    <lineage>
        <taxon>Bacteria</taxon>
        <taxon>Pseudomonadati</taxon>
        <taxon>Bacteroidota</taxon>
        <taxon>Flavobacteriia</taxon>
        <taxon>Flavobacteriales</taxon>
        <taxon>Weeksellaceae</taxon>
        <taxon>Chryseobacterium group</taxon>
        <taxon>Chryseobacterium</taxon>
    </lineage>
</organism>
<proteinExistence type="predicted"/>
<dbReference type="Proteomes" id="UP000215196">
    <property type="component" value="Chromosome 1"/>
</dbReference>
<dbReference type="PANTHER" id="PTHR30329">
    <property type="entry name" value="STATOR ELEMENT OF FLAGELLAR MOTOR COMPLEX"/>
    <property type="match status" value="1"/>
</dbReference>
<dbReference type="Gene3D" id="3.30.1330.60">
    <property type="entry name" value="OmpA-like domain"/>
    <property type="match status" value="1"/>
</dbReference>
<evidence type="ECO:0000313" key="3">
    <source>
        <dbReference type="EMBL" id="SNV34467.1"/>
    </source>
</evidence>
<dbReference type="RefSeq" id="WP_095069747.1">
    <property type="nucleotide sequence ID" value="NZ_LT906465.1"/>
</dbReference>
<evidence type="ECO:0000256" key="1">
    <source>
        <dbReference type="PROSITE-ProRule" id="PRU00473"/>
    </source>
</evidence>
<keyword evidence="4" id="KW-1185">Reference proteome</keyword>
<dbReference type="CDD" id="cd07185">
    <property type="entry name" value="OmpA_C-like"/>
    <property type="match status" value="1"/>
</dbReference>
<dbReference type="GO" id="GO:0016020">
    <property type="term" value="C:membrane"/>
    <property type="evidence" value="ECO:0007669"/>
    <property type="project" value="UniProtKB-UniRule"/>
</dbReference>